<sequence>MNYDEKKQIKLHKMELDEKYLSRKLLVIVENTPIILSNIRKYKSKIKGKHKGKAFVHKKAFIKMLKINVRIERLLNEKDLIKRMDIFGLNIYTIADIEQFIKNNKSIHK</sequence>
<name>A0A644VKT7_9ZZZZ</name>
<evidence type="ECO:0000313" key="1">
    <source>
        <dbReference type="EMBL" id="MPL91958.1"/>
    </source>
</evidence>
<gene>
    <name evidence="1" type="ORF">SDC9_38045</name>
</gene>
<reference evidence="1" key="1">
    <citation type="submission" date="2019-08" db="EMBL/GenBank/DDBJ databases">
        <authorList>
            <person name="Kucharzyk K."/>
            <person name="Murdoch R.W."/>
            <person name="Higgins S."/>
            <person name="Loffler F."/>
        </authorList>
    </citation>
    <scope>NUCLEOTIDE SEQUENCE</scope>
</reference>
<comment type="caution">
    <text evidence="1">The sequence shown here is derived from an EMBL/GenBank/DDBJ whole genome shotgun (WGS) entry which is preliminary data.</text>
</comment>
<dbReference type="EMBL" id="VSSQ01000344">
    <property type="protein sequence ID" value="MPL91958.1"/>
    <property type="molecule type" value="Genomic_DNA"/>
</dbReference>
<dbReference type="AlphaFoldDB" id="A0A644VKT7"/>
<accession>A0A644VKT7</accession>
<proteinExistence type="predicted"/>
<protein>
    <submittedName>
        <fullName evidence="1">Uncharacterized protein</fullName>
    </submittedName>
</protein>
<organism evidence="1">
    <name type="scientific">bioreactor metagenome</name>
    <dbReference type="NCBI Taxonomy" id="1076179"/>
    <lineage>
        <taxon>unclassified sequences</taxon>
        <taxon>metagenomes</taxon>
        <taxon>ecological metagenomes</taxon>
    </lineage>
</organism>